<gene>
    <name evidence="1" type="ORF">PMPD1_1739</name>
</gene>
<dbReference type="NCBIfam" id="NF047561">
    <property type="entry name" value="orf58_phage_fam"/>
    <property type="match status" value="1"/>
</dbReference>
<evidence type="ECO:0000313" key="1">
    <source>
        <dbReference type="EMBL" id="QKJ86689.1"/>
    </source>
</evidence>
<reference evidence="1 2" key="1">
    <citation type="submission" date="2020-06" db="EMBL/GenBank/DDBJ databases">
        <title>Genome sequence of Paramixta manurensis strain PD-1.</title>
        <authorList>
            <person name="Lee C.W."/>
            <person name="Kim J."/>
        </authorList>
    </citation>
    <scope>NUCLEOTIDE SEQUENCE [LARGE SCALE GENOMIC DNA]</scope>
    <source>
        <strain evidence="1 2">PD-1</strain>
    </source>
</reference>
<accession>A0A6M8UAG4</accession>
<name>A0A6M8UAG4_9GAMM</name>
<proteinExistence type="predicted"/>
<dbReference type="AlphaFoldDB" id="A0A6M8UAG4"/>
<evidence type="ECO:0000313" key="2">
    <source>
        <dbReference type="Proteomes" id="UP000505325"/>
    </source>
</evidence>
<protein>
    <recommendedName>
        <fullName evidence="3">Phage protein D</fullName>
    </recommendedName>
</protein>
<organism evidence="1 2">
    <name type="scientific">Paramixta manurensis</name>
    <dbReference type="NCBI Taxonomy" id="2740817"/>
    <lineage>
        <taxon>Bacteria</taxon>
        <taxon>Pseudomonadati</taxon>
        <taxon>Pseudomonadota</taxon>
        <taxon>Gammaproteobacteria</taxon>
        <taxon>Enterobacterales</taxon>
        <taxon>Erwiniaceae</taxon>
        <taxon>Paramixta</taxon>
    </lineage>
</organism>
<keyword evidence="2" id="KW-1185">Reference proteome</keyword>
<dbReference type="RefSeq" id="WP_173633693.1">
    <property type="nucleotide sequence ID" value="NZ_CP054212.1"/>
</dbReference>
<dbReference type="Proteomes" id="UP000505325">
    <property type="component" value="Chromosome"/>
</dbReference>
<dbReference type="EMBL" id="CP054212">
    <property type="protein sequence ID" value="QKJ86689.1"/>
    <property type="molecule type" value="Genomic_DNA"/>
</dbReference>
<dbReference type="KEGG" id="pmak:PMPD1_1739"/>
<dbReference type="SUPFAM" id="SSF69279">
    <property type="entry name" value="Phage tail proteins"/>
    <property type="match status" value="1"/>
</dbReference>
<evidence type="ECO:0008006" key="3">
    <source>
        <dbReference type="Google" id="ProtNLM"/>
    </source>
</evidence>
<sequence length="316" mass="35134">MPLFLRVAELIIAQTNKKAISVKDLRLNFSIQKTSSKTVNKCTLKVYNASPDTIKKMEIINNIVILKVGYEQDIGAVTLFTGTVCRSLTYVDGADTITEIDLRDSVIPLRDAKISVSYPPHYSALAVLKGVVSNFGLPVKMSLNVNDKQYISGFAYNGRARDAMDRVCDFLDLEWSAQDGELQIIRKGGVYAETAVVLSKDTGLIGYPRREAETMTEKSNAQTGIKYESNRVTHNSINVEDPTAKIKNRQTLDGAGYRVKSLLNPAIYPGAYVKLISNNIHGEFFRVEEAKYIGDTHGQEWNVEALLRYPKDGGQK</sequence>